<evidence type="ECO:0000313" key="4">
    <source>
        <dbReference type="WBParaSite" id="TASK_0000920801-mRNA-1"/>
    </source>
</evidence>
<name>A0A0R3WEG4_TAEAS</name>
<organism evidence="4">
    <name type="scientific">Taenia asiatica</name>
    <name type="common">Asian tapeworm</name>
    <dbReference type="NCBI Taxonomy" id="60517"/>
    <lineage>
        <taxon>Eukaryota</taxon>
        <taxon>Metazoa</taxon>
        <taxon>Spiralia</taxon>
        <taxon>Lophotrochozoa</taxon>
        <taxon>Platyhelminthes</taxon>
        <taxon>Cestoda</taxon>
        <taxon>Eucestoda</taxon>
        <taxon>Cyclophyllidea</taxon>
        <taxon>Taeniidae</taxon>
        <taxon>Taenia</taxon>
    </lineage>
</organism>
<keyword evidence="3" id="KW-1185">Reference proteome</keyword>
<dbReference type="OrthoDB" id="10444365at2759"/>
<evidence type="ECO:0000313" key="2">
    <source>
        <dbReference type="EMBL" id="VDK42275.1"/>
    </source>
</evidence>
<dbReference type="EMBL" id="UYRS01019034">
    <property type="protein sequence ID" value="VDK42275.1"/>
    <property type="molecule type" value="Genomic_DNA"/>
</dbReference>
<reference evidence="2 3" key="2">
    <citation type="submission" date="2018-11" db="EMBL/GenBank/DDBJ databases">
        <authorList>
            <consortium name="Pathogen Informatics"/>
        </authorList>
    </citation>
    <scope>NUCLEOTIDE SEQUENCE [LARGE SCALE GENOMIC DNA]</scope>
</reference>
<evidence type="ECO:0000256" key="1">
    <source>
        <dbReference type="SAM" id="MobiDB-lite"/>
    </source>
</evidence>
<proteinExistence type="predicted"/>
<sequence>MNLTRQCNRQIIPVCEPSFSAQTVSLADPSAPPESLVNNNVPRSPQLPPSLRSPQPTDPPLDWVLLKESDLDKAKWMVPDFFASARGREAWETFSPLVITEKNIADVRQALGLLESPDEDLREALHFVRSQQNLSPFYFQRPPPEAASNIPTEWHLKTAAQMVRLRNLYGLAVPYTLRQCFKALVDVDWSMEEALNLLPWLES</sequence>
<dbReference type="Proteomes" id="UP000282613">
    <property type="component" value="Unassembled WGS sequence"/>
</dbReference>
<dbReference type="WBParaSite" id="TASK_0000920801-mRNA-1">
    <property type="protein sequence ID" value="TASK_0000920801-mRNA-1"/>
    <property type="gene ID" value="TASK_0000920801"/>
</dbReference>
<reference evidence="4" key="1">
    <citation type="submission" date="2017-02" db="UniProtKB">
        <authorList>
            <consortium name="WormBaseParasite"/>
        </authorList>
    </citation>
    <scope>IDENTIFICATION</scope>
</reference>
<evidence type="ECO:0000313" key="3">
    <source>
        <dbReference type="Proteomes" id="UP000282613"/>
    </source>
</evidence>
<protein>
    <submittedName>
        <fullName evidence="4">ELM2 domain-containing protein</fullName>
    </submittedName>
</protein>
<gene>
    <name evidence="2" type="ORF">TASK_LOCUS9209</name>
</gene>
<feature type="region of interest" description="Disordered" evidence="1">
    <location>
        <begin position="25"/>
        <end position="59"/>
    </location>
</feature>
<dbReference type="AlphaFoldDB" id="A0A0R3WEG4"/>
<accession>A0A0R3WEG4</accession>